<reference evidence="1" key="1">
    <citation type="journal article" date="2022" name="bioRxiv">
        <title>Sequencing and chromosome-scale assembly of the giantPleurodeles waltlgenome.</title>
        <authorList>
            <person name="Brown T."/>
            <person name="Elewa A."/>
            <person name="Iarovenko S."/>
            <person name="Subramanian E."/>
            <person name="Araus A.J."/>
            <person name="Petzold A."/>
            <person name="Susuki M."/>
            <person name="Suzuki K.-i.T."/>
            <person name="Hayashi T."/>
            <person name="Toyoda A."/>
            <person name="Oliveira C."/>
            <person name="Osipova E."/>
            <person name="Leigh N.D."/>
            <person name="Simon A."/>
            <person name="Yun M.H."/>
        </authorList>
    </citation>
    <scope>NUCLEOTIDE SEQUENCE</scope>
    <source>
        <strain evidence="1">20211129_DDA</strain>
        <tissue evidence="1">Liver</tissue>
    </source>
</reference>
<evidence type="ECO:0000313" key="2">
    <source>
        <dbReference type="Proteomes" id="UP001066276"/>
    </source>
</evidence>
<name>A0AAV7MBM4_PLEWA</name>
<dbReference type="AlphaFoldDB" id="A0AAV7MBM4"/>
<protein>
    <submittedName>
        <fullName evidence="1">Uncharacterized protein</fullName>
    </submittedName>
</protein>
<evidence type="ECO:0000313" key="1">
    <source>
        <dbReference type="EMBL" id="KAJ1101160.1"/>
    </source>
</evidence>
<dbReference type="EMBL" id="JANPWB010000014">
    <property type="protein sequence ID" value="KAJ1101160.1"/>
    <property type="molecule type" value="Genomic_DNA"/>
</dbReference>
<dbReference type="Proteomes" id="UP001066276">
    <property type="component" value="Chromosome 10"/>
</dbReference>
<organism evidence="1 2">
    <name type="scientific">Pleurodeles waltl</name>
    <name type="common">Iberian ribbed newt</name>
    <dbReference type="NCBI Taxonomy" id="8319"/>
    <lineage>
        <taxon>Eukaryota</taxon>
        <taxon>Metazoa</taxon>
        <taxon>Chordata</taxon>
        <taxon>Craniata</taxon>
        <taxon>Vertebrata</taxon>
        <taxon>Euteleostomi</taxon>
        <taxon>Amphibia</taxon>
        <taxon>Batrachia</taxon>
        <taxon>Caudata</taxon>
        <taxon>Salamandroidea</taxon>
        <taxon>Salamandridae</taxon>
        <taxon>Pleurodelinae</taxon>
        <taxon>Pleurodeles</taxon>
    </lineage>
</organism>
<accession>A0AAV7MBM4</accession>
<proteinExistence type="predicted"/>
<gene>
    <name evidence="1" type="ORF">NDU88_006232</name>
</gene>
<keyword evidence="2" id="KW-1185">Reference proteome</keyword>
<comment type="caution">
    <text evidence="1">The sequence shown here is derived from an EMBL/GenBank/DDBJ whole genome shotgun (WGS) entry which is preliminary data.</text>
</comment>
<sequence>MNHESYLGDVTQAVFFSAEHERSAIPDVKYTHEICMYVSGKPIPVAQHNPVVAKMTAPHLEPEKHVIRVALRVPSPPHRSRYRTGFRSQQPSLPRLLFPAHPYRQHHSAIHKVLARPVDRRAKSQSKLRAHCPRASFIIKLTGKRRKCSLSGNDVTHELDGRGETVVIVRATAHDEEAHFRGQSTKLSSEIKVLQCLLRKIP</sequence>